<feature type="domain" description="PAS" evidence="8">
    <location>
        <begin position="259"/>
        <end position="312"/>
    </location>
</feature>
<dbReference type="InterPro" id="IPR004358">
    <property type="entry name" value="Sig_transdc_His_kin-like_C"/>
</dbReference>
<dbReference type="SMART" id="SM00387">
    <property type="entry name" value="HATPase_c"/>
    <property type="match status" value="1"/>
</dbReference>
<dbReference type="SUPFAM" id="SSF55785">
    <property type="entry name" value="PYP-like sensor domain (PAS domain)"/>
    <property type="match status" value="3"/>
</dbReference>
<evidence type="ECO:0000256" key="2">
    <source>
        <dbReference type="ARBA" id="ARBA00012438"/>
    </source>
</evidence>
<comment type="catalytic activity">
    <reaction evidence="1">
        <text>ATP + protein L-histidine = ADP + protein N-phospho-L-histidine.</text>
        <dbReference type="EC" id="2.7.13.3"/>
    </reaction>
</comment>
<evidence type="ECO:0000256" key="5">
    <source>
        <dbReference type="ARBA" id="ARBA00022777"/>
    </source>
</evidence>
<feature type="domain" description="PAC" evidence="9">
    <location>
        <begin position="212"/>
        <end position="265"/>
    </location>
</feature>
<dbReference type="PROSITE" id="PS50112">
    <property type="entry name" value="PAS"/>
    <property type="match status" value="3"/>
</dbReference>
<dbReference type="InterPro" id="IPR001610">
    <property type="entry name" value="PAC"/>
</dbReference>
<dbReference type="InterPro" id="IPR005467">
    <property type="entry name" value="His_kinase_dom"/>
</dbReference>
<evidence type="ECO:0000256" key="1">
    <source>
        <dbReference type="ARBA" id="ARBA00000085"/>
    </source>
</evidence>
<dbReference type="Gene3D" id="2.10.70.100">
    <property type="match status" value="1"/>
</dbReference>
<dbReference type="PROSITE" id="PS50109">
    <property type="entry name" value="HIS_KIN"/>
    <property type="match status" value="1"/>
</dbReference>
<evidence type="ECO:0000256" key="4">
    <source>
        <dbReference type="ARBA" id="ARBA00022679"/>
    </source>
</evidence>
<dbReference type="EC" id="2.7.13.3" evidence="2"/>
<keyword evidence="11" id="KW-1185">Reference proteome</keyword>
<feature type="domain" description="Histidine kinase" evidence="7">
    <location>
        <begin position="411"/>
        <end position="622"/>
    </location>
</feature>
<dbReference type="Proteomes" id="UP001597467">
    <property type="component" value="Unassembled WGS sequence"/>
</dbReference>
<reference evidence="11" key="1">
    <citation type="journal article" date="2019" name="Int. J. Syst. Evol. Microbiol.">
        <title>The Global Catalogue of Microorganisms (GCM) 10K type strain sequencing project: providing services to taxonomists for standard genome sequencing and annotation.</title>
        <authorList>
            <consortium name="The Broad Institute Genomics Platform"/>
            <consortium name="The Broad Institute Genome Sequencing Center for Infectious Disease"/>
            <person name="Wu L."/>
            <person name="Ma J."/>
        </authorList>
    </citation>
    <scope>NUCLEOTIDE SEQUENCE [LARGE SCALE GENOMIC DNA]</scope>
    <source>
        <strain evidence="11">KCTC 42808</strain>
    </source>
</reference>
<accession>A0ABW5JZ20</accession>
<evidence type="ECO:0000256" key="6">
    <source>
        <dbReference type="SAM" id="Coils"/>
    </source>
</evidence>
<feature type="domain" description="PAS" evidence="8">
    <location>
        <begin position="163"/>
        <end position="209"/>
    </location>
</feature>
<dbReference type="InterPro" id="IPR036890">
    <property type="entry name" value="HATPase_C_sf"/>
</dbReference>
<feature type="domain" description="PAC" evidence="9">
    <location>
        <begin position="336"/>
        <end position="386"/>
    </location>
</feature>
<evidence type="ECO:0000259" key="8">
    <source>
        <dbReference type="PROSITE" id="PS50112"/>
    </source>
</evidence>
<dbReference type="Pfam" id="PF02518">
    <property type="entry name" value="HATPase_c"/>
    <property type="match status" value="1"/>
</dbReference>
<keyword evidence="5" id="KW-0418">Kinase</keyword>
<dbReference type="Gene3D" id="3.30.450.20">
    <property type="entry name" value="PAS domain"/>
    <property type="match status" value="3"/>
</dbReference>
<dbReference type="InterPro" id="IPR000014">
    <property type="entry name" value="PAS"/>
</dbReference>
<dbReference type="InterPro" id="IPR013655">
    <property type="entry name" value="PAS_fold_3"/>
</dbReference>
<dbReference type="NCBIfam" id="TIGR00229">
    <property type="entry name" value="sensory_box"/>
    <property type="match status" value="2"/>
</dbReference>
<dbReference type="InterPro" id="IPR000700">
    <property type="entry name" value="PAS-assoc_C"/>
</dbReference>
<dbReference type="CDD" id="cd00130">
    <property type="entry name" value="PAS"/>
    <property type="match status" value="3"/>
</dbReference>
<dbReference type="PANTHER" id="PTHR43304:SF1">
    <property type="entry name" value="PAC DOMAIN-CONTAINING PROTEIN"/>
    <property type="match status" value="1"/>
</dbReference>
<dbReference type="Gene3D" id="1.10.287.130">
    <property type="match status" value="1"/>
</dbReference>
<feature type="coiled-coil region" evidence="6">
    <location>
        <begin position="377"/>
        <end position="404"/>
    </location>
</feature>
<dbReference type="InterPro" id="IPR035965">
    <property type="entry name" value="PAS-like_dom_sf"/>
</dbReference>
<feature type="domain" description="PAC" evidence="9">
    <location>
        <begin position="85"/>
        <end position="137"/>
    </location>
</feature>
<evidence type="ECO:0000259" key="9">
    <source>
        <dbReference type="PROSITE" id="PS50113"/>
    </source>
</evidence>
<dbReference type="PROSITE" id="PS50113">
    <property type="entry name" value="PAC"/>
    <property type="match status" value="3"/>
</dbReference>
<protein>
    <recommendedName>
        <fullName evidence="2">histidine kinase</fullName>
        <ecNumber evidence="2">2.7.13.3</ecNumber>
    </recommendedName>
</protein>
<proteinExistence type="predicted"/>
<dbReference type="RefSeq" id="WP_379902297.1">
    <property type="nucleotide sequence ID" value="NZ_JBHULM010000009.1"/>
</dbReference>
<name>A0ABW5JZ20_9FLAO</name>
<dbReference type="Gene3D" id="3.30.565.10">
    <property type="entry name" value="Histidine kinase-like ATPase, C-terminal domain"/>
    <property type="match status" value="1"/>
</dbReference>
<evidence type="ECO:0000313" key="10">
    <source>
        <dbReference type="EMBL" id="MFD2541991.1"/>
    </source>
</evidence>
<gene>
    <name evidence="10" type="ORF">ACFSSB_06625</name>
</gene>
<comment type="caution">
    <text evidence="10">The sequence shown here is derived from an EMBL/GenBank/DDBJ whole genome shotgun (WGS) entry which is preliminary data.</text>
</comment>
<organism evidence="10 11">
    <name type="scientific">Lacinutrix gracilariae</name>
    <dbReference type="NCBI Taxonomy" id="1747198"/>
    <lineage>
        <taxon>Bacteria</taxon>
        <taxon>Pseudomonadati</taxon>
        <taxon>Bacteroidota</taxon>
        <taxon>Flavobacteriia</taxon>
        <taxon>Flavobacteriales</taxon>
        <taxon>Flavobacteriaceae</taxon>
        <taxon>Lacinutrix</taxon>
    </lineage>
</organism>
<dbReference type="Pfam" id="PF08447">
    <property type="entry name" value="PAS_3"/>
    <property type="match status" value="1"/>
</dbReference>
<dbReference type="PRINTS" id="PR00344">
    <property type="entry name" value="BCTRLSENSOR"/>
</dbReference>
<keyword evidence="6" id="KW-0175">Coiled coil</keyword>
<keyword evidence="3" id="KW-0597">Phosphoprotein</keyword>
<dbReference type="InterPro" id="IPR052162">
    <property type="entry name" value="Sensor_kinase/Photoreceptor"/>
</dbReference>
<dbReference type="InterPro" id="IPR003594">
    <property type="entry name" value="HATPase_dom"/>
</dbReference>
<keyword evidence="4" id="KW-0808">Transferase</keyword>
<dbReference type="PANTHER" id="PTHR43304">
    <property type="entry name" value="PHYTOCHROME-LIKE PROTEIN CPH1"/>
    <property type="match status" value="1"/>
</dbReference>
<dbReference type="SUPFAM" id="SSF55874">
    <property type="entry name" value="ATPase domain of HSP90 chaperone/DNA topoisomerase II/histidine kinase"/>
    <property type="match status" value="1"/>
</dbReference>
<dbReference type="EMBL" id="JBHULM010000009">
    <property type="protein sequence ID" value="MFD2541991.1"/>
    <property type="molecule type" value="Genomic_DNA"/>
</dbReference>
<dbReference type="SMART" id="SM00091">
    <property type="entry name" value="PAS"/>
    <property type="match status" value="3"/>
</dbReference>
<evidence type="ECO:0000259" key="7">
    <source>
        <dbReference type="PROSITE" id="PS50109"/>
    </source>
</evidence>
<dbReference type="Pfam" id="PF13426">
    <property type="entry name" value="PAS_9"/>
    <property type="match status" value="2"/>
</dbReference>
<evidence type="ECO:0000313" key="11">
    <source>
        <dbReference type="Proteomes" id="UP001597467"/>
    </source>
</evidence>
<evidence type="ECO:0000256" key="3">
    <source>
        <dbReference type="ARBA" id="ARBA00022553"/>
    </source>
</evidence>
<feature type="domain" description="PAS" evidence="8">
    <location>
        <begin position="1"/>
        <end position="59"/>
    </location>
</feature>
<sequence>MKANLNPVTIAIIAINNDNVIYQFNEGAEKLLGYSASELLGKKKSNFFILDEEYEKFKKDIASKYKIKTSDFNPYKILAQNDDYDAREWTIVKKDGTRFIAHSTLIPLKSDKGENVGFMRILKNITDLKKIENDLLRKNQVLNAAEKITMMGNWQWDTVINKVEWSSNLFNIFGVDPKENLNFETYFSFVHPEDKEKVSISFEKSIKDKKFYDLLHRIKLKSGKTKTIQLLGEVVLDEDTGEVIELIGTCQDVTEQRMAEIKFRGLLESAPDAMVIVNDFGIIQLINKQAEKLFGYTSEELINKPVELLIPNRYKDKHSTHRDLFFSAPIARKMGEGRELYGINKAGKEIPIQISLSPLKTEEGLLVSAAIRDITVQKKAENKILEANERLEVLANKLTDQNTQLADFAQITSHNLRAPVSNLNSLMGFYKMAETEEEKILAFEKFEIVIHHLTDTLNTLIEALKAKNRTSIPVEKLDFNEILNKTVQILSGQIISTNTKISSNFENVTNINYNKAYLESIFLNLLSNAIKYKSEDKDPEIYVYSVLEDGAVKLKFKDNGLGIDLERHGHKLFGLNKVFHRHPDANGVGLFMTKVQIESLGGTITVESEVNVGSTFSVNFKE</sequence>
<dbReference type="SMART" id="SM00086">
    <property type="entry name" value="PAC"/>
    <property type="match status" value="3"/>
</dbReference>